<evidence type="ECO:0000313" key="3">
    <source>
        <dbReference type="EMBL" id="KAK9051047.1"/>
    </source>
</evidence>
<accession>A0AAP0CBK3</accession>
<feature type="transmembrane region" description="Helical" evidence="1">
    <location>
        <begin position="341"/>
        <end position="359"/>
    </location>
</feature>
<protein>
    <recommendedName>
        <fullName evidence="2">PGG domain-containing protein</fullName>
    </recommendedName>
</protein>
<dbReference type="Proteomes" id="UP001408789">
    <property type="component" value="Unassembled WGS sequence"/>
</dbReference>
<keyword evidence="1" id="KW-1133">Transmembrane helix</keyword>
<feature type="transmembrane region" description="Helical" evidence="1">
    <location>
        <begin position="424"/>
        <end position="446"/>
    </location>
</feature>
<keyword evidence="1" id="KW-0472">Membrane</keyword>
<reference evidence="3 4" key="1">
    <citation type="submission" date="2024-04" db="EMBL/GenBank/DDBJ databases">
        <title>The reference genome of an endangered Asteraceae, Deinandra increscens subsp. villosa, native to the Central Coast of California.</title>
        <authorList>
            <person name="Guilliams M."/>
            <person name="Hasenstab-Lehman K."/>
            <person name="Meyer R."/>
            <person name="Mcevoy S."/>
        </authorList>
    </citation>
    <scope>NUCLEOTIDE SEQUENCE [LARGE SCALE GENOMIC DNA]</scope>
    <source>
        <tissue evidence="3">Leaf</tissue>
    </source>
</reference>
<feature type="transmembrane region" description="Helical" evidence="1">
    <location>
        <begin position="452"/>
        <end position="471"/>
    </location>
</feature>
<dbReference type="InterPro" id="IPR002110">
    <property type="entry name" value="Ankyrin_rpt"/>
</dbReference>
<dbReference type="GO" id="GO:0016020">
    <property type="term" value="C:membrane"/>
    <property type="evidence" value="ECO:0007669"/>
    <property type="project" value="TreeGrafter"/>
</dbReference>
<name>A0AAP0CBK3_9ASTR</name>
<gene>
    <name evidence="3" type="ORF">SSX86_027672</name>
</gene>
<feature type="domain" description="PGG" evidence="2">
    <location>
        <begin position="339"/>
        <end position="444"/>
    </location>
</feature>
<evidence type="ECO:0000313" key="4">
    <source>
        <dbReference type="Proteomes" id="UP001408789"/>
    </source>
</evidence>
<dbReference type="Pfam" id="PF13962">
    <property type="entry name" value="PGG"/>
    <property type="match status" value="1"/>
</dbReference>
<feature type="transmembrane region" description="Helical" evidence="1">
    <location>
        <begin position="379"/>
        <end position="403"/>
    </location>
</feature>
<keyword evidence="1" id="KW-0812">Transmembrane</keyword>
<sequence>MCDWEMANIIFNKRPDLVRFSLSENLGTALHVAVNAKWSKKNVNFVKNLVDIMTVDDLELKNKHSNTAFWEAAAFGDKEVLKILMARNHNLLNIRGSDDGLFPLTASISKRNAKSARYLYSISEKMSDKHWTNRDKDLTLLYCVKSRLFALRLCCMEVQPLQYGGALKLLKIIWGHATRTMDIGEIEDMLRRPSKLLFIATERGITEFVVELLRTYPHLMLDKNDDGLTIFHVAIMHRRLGIYNLLYEVGGSSRSKIVELKDKSDNQMCHLIGKTSKDMAARMSRASLLLQREVLWFNNVGNMVSPYMWEEKNKDGQTALELFLEQTEDQVSKGLIWTKDCMVVATLIITVAFAVAFTVPGGYKGDNGLPFFIHQRALLVFAIADAMSLFSSTTSLLVFLSILTSPRDQHDFVYLLPRKLMIGILTLFISVAAMMVTFSASFFMLYHKGLKWVPILITALATVPVIVYAILQFPLFMDMFRTMYDSHYLFNPKKGMLYNTKAEVNL</sequence>
<comment type="caution">
    <text evidence="3">The sequence shown here is derived from an EMBL/GenBank/DDBJ whole genome shotgun (WGS) entry which is preliminary data.</text>
</comment>
<dbReference type="AlphaFoldDB" id="A0AAP0CBK3"/>
<organism evidence="3 4">
    <name type="scientific">Deinandra increscens subsp. villosa</name>
    <dbReference type="NCBI Taxonomy" id="3103831"/>
    <lineage>
        <taxon>Eukaryota</taxon>
        <taxon>Viridiplantae</taxon>
        <taxon>Streptophyta</taxon>
        <taxon>Embryophyta</taxon>
        <taxon>Tracheophyta</taxon>
        <taxon>Spermatophyta</taxon>
        <taxon>Magnoliopsida</taxon>
        <taxon>eudicotyledons</taxon>
        <taxon>Gunneridae</taxon>
        <taxon>Pentapetalae</taxon>
        <taxon>asterids</taxon>
        <taxon>campanulids</taxon>
        <taxon>Asterales</taxon>
        <taxon>Asteraceae</taxon>
        <taxon>Asteroideae</taxon>
        <taxon>Heliantheae alliance</taxon>
        <taxon>Madieae</taxon>
        <taxon>Madiinae</taxon>
        <taxon>Deinandra</taxon>
    </lineage>
</organism>
<proteinExistence type="predicted"/>
<dbReference type="InterPro" id="IPR036770">
    <property type="entry name" value="Ankyrin_rpt-contain_sf"/>
</dbReference>
<evidence type="ECO:0000259" key="2">
    <source>
        <dbReference type="Pfam" id="PF13962"/>
    </source>
</evidence>
<keyword evidence="4" id="KW-1185">Reference proteome</keyword>
<dbReference type="PANTHER" id="PTHR24177:SF443">
    <property type="entry name" value="PGG DOMAIN-CONTAINING PROTEIN"/>
    <property type="match status" value="1"/>
</dbReference>
<evidence type="ECO:0000256" key="1">
    <source>
        <dbReference type="SAM" id="Phobius"/>
    </source>
</evidence>
<dbReference type="InterPro" id="IPR026961">
    <property type="entry name" value="PGG_dom"/>
</dbReference>
<dbReference type="EMBL" id="JBCNJP010000027">
    <property type="protein sequence ID" value="KAK9051047.1"/>
    <property type="molecule type" value="Genomic_DNA"/>
</dbReference>
<dbReference type="Gene3D" id="1.25.40.20">
    <property type="entry name" value="Ankyrin repeat-containing domain"/>
    <property type="match status" value="2"/>
</dbReference>
<dbReference type="SUPFAM" id="SSF48403">
    <property type="entry name" value="Ankyrin repeat"/>
    <property type="match status" value="1"/>
</dbReference>
<dbReference type="PANTHER" id="PTHR24177">
    <property type="entry name" value="CASKIN"/>
    <property type="match status" value="1"/>
</dbReference>
<dbReference type="SMART" id="SM00248">
    <property type="entry name" value="ANK"/>
    <property type="match status" value="3"/>
</dbReference>